<evidence type="ECO:0008006" key="4">
    <source>
        <dbReference type="Google" id="ProtNLM"/>
    </source>
</evidence>
<sequence length="242" mass="26217">MSRDEAVSIFLIGMRGTGKTFVGERATSALGWTFVDADRYLETEVRIGVRELVHQKAGGSLPRGGVADSEGASGGEVGPQSHITNLGGGIVETTAAREVLRECAANEDPVVRVARPIDEIRRELAECWSHDFINPVGDLTSGSLSSVQAFANRNEITHFFKHSTGGQPNFAHNVEPGRSCLPFLAYPDVQQAFPCIQELMEGVDAMELRVDSLKSERDYQMIGDSIPSISTKPQGQVFPDKA</sequence>
<dbReference type="PANTHER" id="PTHR21090:SF5">
    <property type="entry name" value="PENTAFUNCTIONAL AROM POLYPEPTIDE"/>
    <property type="match status" value="1"/>
</dbReference>
<dbReference type="OrthoDB" id="197068at2759"/>
<dbReference type="EMBL" id="JANBPK010000751">
    <property type="protein sequence ID" value="KAJ2933111.1"/>
    <property type="molecule type" value="Genomic_DNA"/>
</dbReference>
<evidence type="ECO:0000313" key="3">
    <source>
        <dbReference type="Proteomes" id="UP001140091"/>
    </source>
</evidence>
<feature type="region of interest" description="Disordered" evidence="1">
    <location>
        <begin position="59"/>
        <end position="86"/>
    </location>
</feature>
<evidence type="ECO:0000256" key="1">
    <source>
        <dbReference type="SAM" id="MobiDB-lite"/>
    </source>
</evidence>
<keyword evidence="3" id="KW-1185">Reference proteome</keyword>
<dbReference type="Gene3D" id="3.40.50.300">
    <property type="entry name" value="P-loop containing nucleotide triphosphate hydrolases"/>
    <property type="match status" value="1"/>
</dbReference>
<evidence type="ECO:0000313" key="2">
    <source>
        <dbReference type="EMBL" id="KAJ2933111.1"/>
    </source>
</evidence>
<feature type="non-terminal residue" evidence="2">
    <location>
        <position position="1"/>
    </location>
</feature>
<protein>
    <recommendedName>
        <fullName evidence="4">Shikimate kinase</fullName>
    </recommendedName>
</protein>
<reference evidence="2" key="1">
    <citation type="submission" date="2022-06" db="EMBL/GenBank/DDBJ databases">
        <title>Genome Sequence of Candolleomyces eurysporus.</title>
        <authorList>
            <person name="Buettner E."/>
        </authorList>
    </citation>
    <scope>NUCLEOTIDE SEQUENCE</scope>
    <source>
        <strain evidence="2">VTCC 930004</strain>
    </source>
</reference>
<dbReference type="PANTHER" id="PTHR21090">
    <property type="entry name" value="AROM/DEHYDROQUINATE SYNTHASE"/>
    <property type="match status" value="1"/>
</dbReference>
<comment type="caution">
    <text evidence="2">The sequence shown here is derived from an EMBL/GenBank/DDBJ whole genome shotgun (WGS) entry which is preliminary data.</text>
</comment>
<dbReference type="InterPro" id="IPR031322">
    <property type="entry name" value="Shikimate/glucono_kinase"/>
</dbReference>
<dbReference type="PRINTS" id="PR01100">
    <property type="entry name" value="SHIKIMTKNASE"/>
</dbReference>
<gene>
    <name evidence="2" type="ORF">H1R20_g3980</name>
</gene>
<proteinExistence type="predicted"/>
<name>A0A9W8MJM5_9AGAR</name>
<dbReference type="GO" id="GO:0009423">
    <property type="term" value="P:chorismate biosynthetic process"/>
    <property type="evidence" value="ECO:0007669"/>
    <property type="project" value="TreeGrafter"/>
</dbReference>
<dbReference type="InterPro" id="IPR027417">
    <property type="entry name" value="P-loop_NTPase"/>
</dbReference>
<dbReference type="SUPFAM" id="SSF52540">
    <property type="entry name" value="P-loop containing nucleoside triphosphate hydrolases"/>
    <property type="match status" value="1"/>
</dbReference>
<dbReference type="GO" id="GO:0003866">
    <property type="term" value="F:3-phosphoshikimate 1-carboxyvinyltransferase activity"/>
    <property type="evidence" value="ECO:0007669"/>
    <property type="project" value="TreeGrafter"/>
</dbReference>
<dbReference type="AlphaFoldDB" id="A0A9W8MJM5"/>
<organism evidence="2 3">
    <name type="scientific">Candolleomyces eurysporus</name>
    <dbReference type="NCBI Taxonomy" id="2828524"/>
    <lineage>
        <taxon>Eukaryota</taxon>
        <taxon>Fungi</taxon>
        <taxon>Dikarya</taxon>
        <taxon>Basidiomycota</taxon>
        <taxon>Agaricomycotina</taxon>
        <taxon>Agaricomycetes</taxon>
        <taxon>Agaricomycetidae</taxon>
        <taxon>Agaricales</taxon>
        <taxon>Agaricineae</taxon>
        <taxon>Psathyrellaceae</taxon>
        <taxon>Candolleomyces</taxon>
    </lineage>
</organism>
<accession>A0A9W8MJM5</accession>
<dbReference type="Pfam" id="PF01202">
    <property type="entry name" value="SKI"/>
    <property type="match status" value="1"/>
</dbReference>
<dbReference type="Proteomes" id="UP001140091">
    <property type="component" value="Unassembled WGS sequence"/>
</dbReference>